<accession>A0A166A2Z0</accession>
<dbReference type="EMBL" id="KV428160">
    <property type="protein sequence ID" value="KZT34909.1"/>
    <property type="molecule type" value="Genomic_DNA"/>
</dbReference>
<feature type="compositionally biased region" description="Polar residues" evidence="1">
    <location>
        <begin position="272"/>
        <end position="292"/>
    </location>
</feature>
<dbReference type="Proteomes" id="UP000076798">
    <property type="component" value="Unassembled WGS sequence"/>
</dbReference>
<feature type="region of interest" description="Disordered" evidence="1">
    <location>
        <begin position="201"/>
        <end position="298"/>
    </location>
</feature>
<dbReference type="OrthoDB" id="5600085at2759"/>
<feature type="compositionally biased region" description="Low complexity" evidence="1">
    <location>
        <begin position="8"/>
        <end position="23"/>
    </location>
</feature>
<protein>
    <recommendedName>
        <fullName evidence="4">Copper-fist domain-containing protein</fullName>
    </recommendedName>
</protein>
<dbReference type="AlphaFoldDB" id="A0A166A2Z0"/>
<evidence type="ECO:0008006" key="4">
    <source>
        <dbReference type="Google" id="ProtNLM"/>
    </source>
</evidence>
<keyword evidence="3" id="KW-1185">Reference proteome</keyword>
<feature type="region of interest" description="Disordered" evidence="1">
    <location>
        <begin position="1"/>
        <end position="84"/>
    </location>
</feature>
<evidence type="ECO:0000313" key="3">
    <source>
        <dbReference type="Proteomes" id="UP000076798"/>
    </source>
</evidence>
<sequence>MRPKKIKTSPPSSPGSTPSIDTPQEAFAPQAPYINPHELGVRIRPYEAGPSSPPTHQPQESPPPAPALPPQTPLPATALSRPPADFLLDPAQSVVRYHASAMTYPDPSSSHNSPYTYLPYTSQFNSGTYDGLYEPWQNNDEEAIQPFLPSLPMFGACGCGETCACPGCSEHRGMDVIPNNDPCPTACSTCLDCTSSPHSNNLNPNTQDPNGASFSGPAFNGTQGSSSTTVQSPQSSFLTPGFIASPSPFASNPNPTHGYETHLDQDLGFPVSPNTLYTPSSSHHLQPTTSHCCSDHAS</sequence>
<organism evidence="2 3">
    <name type="scientific">Sistotremastrum suecicum HHB10207 ss-3</name>
    <dbReference type="NCBI Taxonomy" id="1314776"/>
    <lineage>
        <taxon>Eukaryota</taxon>
        <taxon>Fungi</taxon>
        <taxon>Dikarya</taxon>
        <taxon>Basidiomycota</taxon>
        <taxon>Agaricomycotina</taxon>
        <taxon>Agaricomycetes</taxon>
        <taxon>Sistotremastrales</taxon>
        <taxon>Sistotremastraceae</taxon>
        <taxon>Sistotremastrum</taxon>
    </lineage>
</organism>
<feature type="compositionally biased region" description="Pro residues" evidence="1">
    <location>
        <begin position="51"/>
        <end position="73"/>
    </location>
</feature>
<proteinExistence type="predicted"/>
<feature type="compositionally biased region" description="Low complexity" evidence="1">
    <location>
        <begin position="222"/>
        <end position="236"/>
    </location>
</feature>
<feature type="compositionally biased region" description="Polar residues" evidence="1">
    <location>
        <begin position="201"/>
        <end position="213"/>
    </location>
</feature>
<evidence type="ECO:0000256" key="1">
    <source>
        <dbReference type="SAM" id="MobiDB-lite"/>
    </source>
</evidence>
<evidence type="ECO:0000313" key="2">
    <source>
        <dbReference type="EMBL" id="KZT34909.1"/>
    </source>
</evidence>
<name>A0A166A2Z0_9AGAM</name>
<reference evidence="2 3" key="1">
    <citation type="journal article" date="2016" name="Mol. Biol. Evol.">
        <title>Comparative Genomics of Early-Diverging Mushroom-Forming Fungi Provides Insights into the Origins of Lignocellulose Decay Capabilities.</title>
        <authorList>
            <person name="Nagy L.G."/>
            <person name="Riley R."/>
            <person name="Tritt A."/>
            <person name="Adam C."/>
            <person name="Daum C."/>
            <person name="Floudas D."/>
            <person name="Sun H."/>
            <person name="Yadav J.S."/>
            <person name="Pangilinan J."/>
            <person name="Larsson K.H."/>
            <person name="Matsuura K."/>
            <person name="Barry K."/>
            <person name="Labutti K."/>
            <person name="Kuo R."/>
            <person name="Ohm R.A."/>
            <person name="Bhattacharya S.S."/>
            <person name="Shirouzu T."/>
            <person name="Yoshinaga Y."/>
            <person name="Martin F.M."/>
            <person name="Grigoriev I.V."/>
            <person name="Hibbett D.S."/>
        </authorList>
    </citation>
    <scope>NUCLEOTIDE SEQUENCE [LARGE SCALE GENOMIC DNA]</scope>
    <source>
        <strain evidence="2 3">HHB10207 ss-3</strain>
    </source>
</reference>
<feature type="compositionally biased region" description="Low complexity" evidence="1">
    <location>
        <begin position="244"/>
        <end position="255"/>
    </location>
</feature>
<gene>
    <name evidence="2" type="ORF">SISSUDRAFT_1064906</name>
</gene>